<dbReference type="InterPro" id="IPR003769">
    <property type="entry name" value="ClpS_core"/>
</dbReference>
<accession>A0ABR2YVU5</accession>
<evidence type="ECO:0000313" key="4">
    <source>
        <dbReference type="Proteomes" id="UP001491310"/>
    </source>
</evidence>
<dbReference type="PANTHER" id="PTHR33473:SF13">
    <property type="entry name" value="ATP-DEPENDENT CLP PROTEASE ADAPTER PROTEIN CLPS2, CHLOROPLASTIC"/>
    <property type="match status" value="1"/>
</dbReference>
<protein>
    <recommendedName>
        <fullName evidence="2">Adaptor protein ClpS core domain-containing protein</fullName>
    </recommendedName>
</protein>
<keyword evidence="4" id="KW-1185">Reference proteome</keyword>
<feature type="region of interest" description="Disordered" evidence="1">
    <location>
        <begin position="30"/>
        <end position="60"/>
    </location>
</feature>
<gene>
    <name evidence="3" type="ORF">WJX75_009860</name>
</gene>
<evidence type="ECO:0000256" key="1">
    <source>
        <dbReference type="SAM" id="MobiDB-lite"/>
    </source>
</evidence>
<dbReference type="Proteomes" id="UP001491310">
    <property type="component" value="Unassembled WGS sequence"/>
</dbReference>
<name>A0ABR2YVU5_9CHLO</name>
<feature type="domain" description="Adaptor protein ClpS core" evidence="2">
    <location>
        <begin position="64"/>
        <end position="128"/>
    </location>
</feature>
<dbReference type="Gene3D" id="3.30.1390.10">
    <property type="match status" value="1"/>
</dbReference>
<dbReference type="PANTHER" id="PTHR33473">
    <property type="entry name" value="ATP-DEPENDENT CLP PROTEASE ADAPTER PROTEIN CLPS1, CHLOROPLASTIC"/>
    <property type="match status" value="1"/>
</dbReference>
<reference evidence="3 4" key="1">
    <citation type="journal article" date="2024" name="Nat. Commun.">
        <title>Phylogenomics reveals the evolutionary origins of lichenization in chlorophyte algae.</title>
        <authorList>
            <person name="Puginier C."/>
            <person name="Libourel C."/>
            <person name="Otte J."/>
            <person name="Skaloud P."/>
            <person name="Haon M."/>
            <person name="Grisel S."/>
            <person name="Petersen M."/>
            <person name="Berrin J.G."/>
            <person name="Delaux P.M."/>
            <person name="Dal Grande F."/>
            <person name="Keller J."/>
        </authorList>
    </citation>
    <scope>NUCLEOTIDE SEQUENCE [LARGE SCALE GENOMIC DNA]</scope>
    <source>
        <strain evidence="3 4">SAG 216-7</strain>
    </source>
</reference>
<dbReference type="InterPro" id="IPR022935">
    <property type="entry name" value="ClpS"/>
</dbReference>
<proteinExistence type="predicted"/>
<evidence type="ECO:0000259" key="2">
    <source>
        <dbReference type="Pfam" id="PF02617"/>
    </source>
</evidence>
<dbReference type="Pfam" id="PF02617">
    <property type="entry name" value="ClpS"/>
    <property type="match status" value="1"/>
</dbReference>
<dbReference type="SUPFAM" id="SSF54736">
    <property type="entry name" value="ClpS-like"/>
    <property type="match status" value="1"/>
</dbReference>
<dbReference type="EMBL" id="JALJOT010000005">
    <property type="protein sequence ID" value="KAK9915484.1"/>
    <property type="molecule type" value="Genomic_DNA"/>
</dbReference>
<sequence>MYTLRKFSGLRNRTRTARALLEKEGGSGVLERPGLDLSKLPTPTTESGLGGGERQKGKQLGGGSYRVMLLDHERHTEKMVVEAITTIIPGTSPDHALNCYNTAKKLGQAIITSCIKEVAEFYSEQLSRQGISNMIEPDTTVL</sequence>
<comment type="caution">
    <text evidence="3">The sequence shown here is derived from an EMBL/GenBank/DDBJ whole genome shotgun (WGS) entry which is preliminary data.</text>
</comment>
<organism evidence="3 4">
    <name type="scientific">Coccomyxa subellipsoidea</name>
    <dbReference type="NCBI Taxonomy" id="248742"/>
    <lineage>
        <taxon>Eukaryota</taxon>
        <taxon>Viridiplantae</taxon>
        <taxon>Chlorophyta</taxon>
        <taxon>core chlorophytes</taxon>
        <taxon>Trebouxiophyceae</taxon>
        <taxon>Trebouxiophyceae incertae sedis</taxon>
        <taxon>Coccomyxaceae</taxon>
        <taxon>Coccomyxa</taxon>
    </lineage>
</organism>
<evidence type="ECO:0000313" key="3">
    <source>
        <dbReference type="EMBL" id="KAK9915484.1"/>
    </source>
</evidence>
<dbReference type="InterPro" id="IPR014719">
    <property type="entry name" value="Ribosomal_bL12_C/ClpS-like"/>
</dbReference>